<feature type="compositionally biased region" description="Basic and acidic residues" evidence="1">
    <location>
        <begin position="62"/>
        <end position="79"/>
    </location>
</feature>
<feature type="region of interest" description="Disordered" evidence="1">
    <location>
        <begin position="402"/>
        <end position="442"/>
    </location>
</feature>
<feature type="compositionally biased region" description="Basic and acidic residues" evidence="1">
    <location>
        <begin position="237"/>
        <end position="252"/>
    </location>
</feature>
<feature type="compositionally biased region" description="Basic and acidic residues" evidence="1">
    <location>
        <begin position="516"/>
        <end position="529"/>
    </location>
</feature>
<feature type="region of interest" description="Disordered" evidence="1">
    <location>
        <begin position="657"/>
        <end position="685"/>
    </location>
</feature>
<evidence type="ECO:0000313" key="3">
    <source>
        <dbReference type="Proteomes" id="UP001195483"/>
    </source>
</evidence>
<feature type="compositionally biased region" description="Acidic residues" evidence="1">
    <location>
        <begin position="108"/>
        <end position="119"/>
    </location>
</feature>
<feature type="region of interest" description="Disordered" evidence="1">
    <location>
        <begin position="464"/>
        <end position="642"/>
    </location>
</feature>
<accession>A0AAE0TBP1</accession>
<dbReference type="Proteomes" id="UP001195483">
    <property type="component" value="Unassembled WGS sequence"/>
</dbReference>
<feature type="compositionally biased region" description="Basic and acidic residues" evidence="1">
    <location>
        <begin position="620"/>
        <end position="635"/>
    </location>
</feature>
<feature type="compositionally biased region" description="Basic and acidic residues" evidence="1">
    <location>
        <begin position="141"/>
        <end position="153"/>
    </location>
</feature>
<reference evidence="2" key="2">
    <citation type="journal article" date="2021" name="Genome Biol. Evol.">
        <title>Developing a high-quality reference genome for a parasitic bivalve with doubly uniparental inheritance (Bivalvia: Unionida).</title>
        <authorList>
            <person name="Smith C.H."/>
        </authorList>
    </citation>
    <scope>NUCLEOTIDE SEQUENCE</scope>
    <source>
        <strain evidence="2">CHS0354</strain>
        <tissue evidence="2">Mantle</tissue>
    </source>
</reference>
<organism evidence="2 3">
    <name type="scientific">Potamilus streckersoni</name>
    <dbReference type="NCBI Taxonomy" id="2493646"/>
    <lineage>
        <taxon>Eukaryota</taxon>
        <taxon>Metazoa</taxon>
        <taxon>Spiralia</taxon>
        <taxon>Lophotrochozoa</taxon>
        <taxon>Mollusca</taxon>
        <taxon>Bivalvia</taxon>
        <taxon>Autobranchia</taxon>
        <taxon>Heteroconchia</taxon>
        <taxon>Palaeoheterodonta</taxon>
        <taxon>Unionida</taxon>
        <taxon>Unionoidea</taxon>
        <taxon>Unionidae</taxon>
        <taxon>Ambleminae</taxon>
        <taxon>Lampsilini</taxon>
        <taxon>Potamilus</taxon>
    </lineage>
</organism>
<protein>
    <submittedName>
        <fullName evidence="2">Uncharacterized protein</fullName>
    </submittedName>
</protein>
<keyword evidence="3" id="KW-1185">Reference proteome</keyword>
<feature type="compositionally biased region" description="Polar residues" evidence="1">
    <location>
        <begin position="402"/>
        <end position="412"/>
    </location>
</feature>
<feature type="compositionally biased region" description="Basic and acidic residues" evidence="1">
    <location>
        <begin position="283"/>
        <end position="293"/>
    </location>
</feature>
<reference evidence="2" key="1">
    <citation type="journal article" date="2021" name="Genome Biol. Evol.">
        <title>A High-Quality Reference Genome for a Parasitic Bivalve with Doubly Uniparental Inheritance (Bivalvia: Unionida).</title>
        <authorList>
            <person name="Smith C.H."/>
        </authorList>
    </citation>
    <scope>NUCLEOTIDE SEQUENCE</scope>
    <source>
        <strain evidence="2">CHS0354</strain>
    </source>
</reference>
<feature type="compositionally biased region" description="Basic and acidic residues" evidence="1">
    <location>
        <begin position="567"/>
        <end position="582"/>
    </location>
</feature>
<reference evidence="2" key="3">
    <citation type="submission" date="2023-05" db="EMBL/GenBank/DDBJ databases">
        <authorList>
            <person name="Smith C.H."/>
        </authorList>
    </citation>
    <scope>NUCLEOTIDE SEQUENCE</scope>
    <source>
        <strain evidence="2">CHS0354</strain>
        <tissue evidence="2">Mantle</tissue>
    </source>
</reference>
<feature type="compositionally biased region" description="Polar residues" evidence="1">
    <location>
        <begin position="41"/>
        <end position="55"/>
    </location>
</feature>
<feature type="compositionally biased region" description="Basic and acidic residues" evidence="1">
    <location>
        <begin position="314"/>
        <end position="324"/>
    </location>
</feature>
<feature type="compositionally biased region" description="Polar residues" evidence="1">
    <location>
        <begin position="433"/>
        <end position="442"/>
    </location>
</feature>
<dbReference type="EMBL" id="JAEAOA010000968">
    <property type="protein sequence ID" value="KAK3607475.1"/>
    <property type="molecule type" value="Genomic_DNA"/>
</dbReference>
<evidence type="ECO:0000256" key="1">
    <source>
        <dbReference type="SAM" id="MobiDB-lite"/>
    </source>
</evidence>
<proteinExistence type="predicted"/>
<evidence type="ECO:0000313" key="2">
    <source>
        <dbReference type="EMBL" id="KAK3607475.1"/>
    </source>
</evidence>
<feature type="region of interest" description="Disordered" evidence="1">
    <location>
        <begin position="277"/>
        <end position="345"/>
    </location>
</feature>
<feature type="compositionally biased region" description="Polar residues" evidence="1">
    <location>
        <begin position="154"/>
        <end position="165"/>
    </location>
</feature>
<feature type="compositionally biased region" description="Basic and acidic residues" evidence="1">
    <location>
        <begin position="120"/>
        <end position="132"/>
    </location>
</feature>
<sequence length="685" mass="76639">MASKVLSRSHGSPWYGTYVRKISISKEGGNNVTALYPYAQDSGSHAQQTFHQNGYTEDEEPQRDPDVFRETKEKEEIHFAEMGSVRQRFESGKSDSSISPKRRSVQEEYAEAEGGEYENEPVRDSFAVRESDTDTSAELPETGKTKSLLEKFKQIQSTDTTQSGRKPSPPKETGPVEYVSEPRAQIERYEGKSEEGIFESQPQTHEGIIKSGEKLQEDPLPEKGYAKNIANRYKEMDGKKTEVVTKEKKELTPDPTGKVEYVSEPRVKFDAYEGKPESGIFESKPHQEEDVVKSDAPVEDILPEKGAAKSILSKFKEIENEGKNKPPPSPSKRLTPDRSGKVEYVSEPRTVVEKYEPKVDAGVFENKPATSVEVVRSEDQVEDILPEKGYAKNVKERFLEIQRSSVSPTTPGKTKEFTPPRETSPGKTVSGVLENTPTESNLPKYSEVQELELPQKGMAKTVASKFKQMESISPSSQPRTKKEFTPPKEAGVYESTPVKSLVVEEQKPESGILESRPQEKRADIAREADTVESDLPEPGLTKNLTSKWKQLESESANNKGTKSVSPKCKEFTPPREDARVAEMRGLLSPKSPKGESGHVKPQDLPGQYQEQTQPVLYENEPVHNDNIAREDKTDWTDGMPAKDTTKILLNKFKSIQEQAKESEETPKPVSKKVGEHVLQNAVIHL</sequence>
<feature type="compositionally biased region" description="Basic and acidic residues" evidence="1">
    <location>
        <begin position="334"/>
        <end position="345"/>
    </location>
</feature>
<gene>
    <name evidence="2" type="ORF">CHS0354_015618</name>
</gene>
<feature type="region of interest" description="Disordered" evidence="1">
    <location>
        <begin position="237"/>
        <end position="259"/>
    </location>
</feature>
<feature type="compositionally biased region" description="Basic and acidic residues" evidence="1">
    <location>
        <begin position="592"/>
        <end position="601"/>
    </location>
</feature>
<feature type="region of interest" description="Disordered" evidence="1">
    <location>
        <begin position="40"/>
        <end position="182"/>
    </location>
</feature>
<name>A0AAE0TBP1_9BIVA</name>
<comment type="caution">
    <text evidence="2">The sequence shown here is derived from an EMBL/GenBank/DDBJ whole genome shotgun (WGS) entry which is preliminary data.</text>
</comment>
<feature type="compositionally biased region" description="Polar residues" evidence="1">
    <location>
        <begin position="542"/>
        <end position="564"/>
    </location>
</feature>
<dbReference type="AlphaFoldDB" id="A0AAE0TBP1"/>